<reference evidence="3" key="1">
    <citation type="submission" date="2021-01" db="EMBL/GenBank/DDBJ databases">
        <title>Genome public.</title>
        <authorList>
            <person name="Liu C."/>
            <person name="Sun Q."/>
        </authorList>
    </citation>
    <scope>NUCLEOTIDE SEQUENCE [LARGE SCALE GENOMIC DNA]</scope>
    <source>
        <strain evidence="3">YIM B02567</strain>
    </source>
</reference>
<comment type="caution">
    <text evidence="2">The sequence shown here is derived from an EMBL/GenBank/DDBJ whole genome shotgun (WGS) entry which is preliminary data.</text>
</comment>
<sequence length="140" mass="15881">MMIKYLTCIVSFFCTILLSAQQDSTSIQKNPQVVSPSEIAEYKNPEFPGGHQAFVRKILSNFQTTLLSRLNITSAKAVASFVVEKDGSMGDIQIESYENEIIKKEFLKSLKSVNTKWTPGEIKGEKVRMKMKQPLIFRLE</sequence>
<keyword evidence="3" id="KW-1185">Reference proteome</keyword>
<gene>
    <name evidence="2" type="ORF">JHL15_02765</name>
</gene>
<organism evidence="2 3">
    <name type="scientific">Chryseobacterium paridis</name>
    <dbReference type="NCBI Taxonomy" id="2800328"/>
    <lineage>
        <taxon>Bacteria</taxon>
        <taxon>Pseudomonadati</taxon>
        <taxon>Bacteroidota</taxon>
        <taxon>Flavobacteriia</taxon>
        <taxon>Flavobacteriales</taxon>
        <taxon>Weeksellaceae</taxon>
        <taxon>Chryseobacterium group</taxon>
        <taxon>Chryseobacterium</taxon>
    </lineage>
</organism>
<protein>
    <recommendedName>
        <fullName evidence="4">TonB C-terminal domain-containing protein</fullName>
    </recommendedName>
</protein>
<accession>A0ABS1FQH9</accession>
<dbReference type="Gene3D" id="3.30.1150.10">
    <property type="match status" value="1"/>
</dbReference>
<evidence type="ECO:0000313" key="3">
    <source>
        <dbReference type="Proteomes" id="UP000628669"/>
    </source>
</evidence>
<dbReference type="Proteomes" id="UP000628669">
    <property type="component" value="Unassembled WGS sequence"/>
</dbReference>
<feature type="chain" id="PRO_5046030645" description="TonB C-terminal domain-containing protein" evidence="1">
    <location>
        <begin position="21"/>
        <end position="140"/>
    </location>
</feature>
<name>A0ABS1FQH9_9FLAO</name>
<evidence type="ECO:0000313" key="2">
    <source>
        <dbReference type="EMBL" id="MBK1894677.1"/>
    </source>
</evidence>
<feature type="signal peptide" evidence="1">
    <location>
        <begin position="1"/>
        <end position="20"/>
    </location>
</feature>
<dbReference type="EMBL" id="JAENHK010000001">
    <property type="protein sequence ID" value="MBK1894677.1"/>
    <property type="molecule type" value="Genomic_DNA"/>
</dbReference>
<dbReference type="SUPFAM" id="SSF74653">
    <property type="entry name" value="TolA/TonB C-terminal domain"/>
    <property type="match status" value="1"/>
</dbReference>
<evidence type="ECO:0008006" key="4">
    <source>
        <dbReference type="Google" id="ProtNLM"/>
    </source>
</evidence>
<proteinExistence type="predicted"/>
<evidence type="ECO:0000256" key="1">
    <source>
        <dbReference type="SAM" id="SignalP"/>
    </source>
</evidence>
<keyword evidence="1" id="KW-0732">Signal</keyword>